<proteinExistence type="predicted"/>
<dbReference type="InterPro" id="IPR049213">
    <property type="entry name" value="DUF6816"/>
</dbReference>
<accession>A0ABV0KIL5</accession>
<protein>
    <recommendedName>
        <fullName evidence="1">DUF6816 domain-containing protein</fullName>
    </recommendedName>
</protein>
<keyword evidence="3" id="KW-1185">Reference proteome</keyword>
<reference evidence="2 3" key="1">
    <citation type="submission" date="2022-04" db="EMBL/GenBank/DDBJ databases">
        <title>Positive selection, recombination, and allopatry shape intraspecific diversity of widespread and dominant cyanobacteria.</title>
        <authorList>
            <person name="Wei J."/>
            <person name="Shu W."/>
            <person name="Hu C."/>
        </authorList>
    </citation>
    <scope>NUCLEOTIDE SEQUENCE [LARGE SCALE GENOMIC DNA]</scope>
    <source>
        <strain evidence="2 3">AS-A4</strain>
    </source>
</reference>
<name>A0ABV0KIL5_9CYAN</name>
<dbReference type="Proteomes" id="UP001476950">
    <property type="component" value="Unassembled WGS sequence"/>
</dbReference>
<evidence type="ECO:0000313" key="2">
    <source>
        <dbReference type="EMBL" id="MEP1059076.1"/>
    </source>
</evidence>
<dbReference type="RefSeq" id="WP_348250439.1">
    <property type="nucleotide sequence ID" value="NZ_JAMPLM010000008.1"/>
</dbReference>
<gene>
    <name evidence="2" type="ORF">NDI38_11570</name>
</gene>
<evidence type="ECO:0000313" key="3">
    <source>
        <dbReference type="Proteomes" id="UP001476950"/>
    </source>
</evidence>
<feature type="domain" description="DUF6816" evidence="1">
    <location>
        <begin position="29"/>
        <end position="245"/>
    </location>
</feature>
<evidence type="ECO:0000259" key="1">
    <source>
        <dbReference type="Pfam" id="PF20670"/>
    </source>
</evidence>
<sequence>MSSNAQAGLLADRLAAFPHWDDKPAVQPANGDLEYPDWLAGTWQLTSTLVELAAPLAPEIVTPGFDSNQKYLNQAIACNVRFVPSRSLSTNSTVFSLLPLKGLVKDAVVSDRAFNGFNLAKAYLGDSVLAVTVDPRSPNRQITLMQGGRQLISVVTARAIETPAADDFLTSELFQQVFRGVPNPYLNQVETTTAYHHLAAEVATTGQPAITADQVTAIYLSPQDEDYFKAGDRPVALYRYRLEFVPVKDEG</sequence>
<dbReference type="EMBL" id="JAMPLM010000008">
    <property type="protein sequence ID" value="MEP1059076.1"/>
    <property type="molecule type" value="Genomic_DNA"/>
</dbReference>
<dbReference type="Pfam" id="PF20670">
    <property type="entry name" value="DUF6816"/>
    <property type="match status" value="1"/>
</dbReference>
<organism evidence="2 3">
    <name type="scientific">Stenomitos frigidus AS-A4</name>
    <dbReference type="NCBI Taxonomy" id="2933935"/>
    <lineage>
        <taxon>Bacteria</taxon>
        <taxon>Bacillati</taxon>
        <taxon>Cyanobacteriota</taxon>
        <taxon>Cyanophyceae</taxon>
        <taxon>Leptolyngbyales</taxon>
        <taxon>Leptolyngbyaceae</taxon>
        <taxon>Stenomitos</taxon>
    </lineage>
</organism>
<comment type="caution">
    <text evidence="2">The sequence shown here is derived from an EMBL/GenBank/DDBJ whole genome shotgun (WGS) entry which is preliminary data.</text>
</comment>